<keyword evidence="2" id="KW-1185">Reference proteome</keyword>
<dbReference type="RefSeq" id="WP_232182454.1">
    <property type="nucleotide sequence ID" value="NZ_JAIOAP010000001.1"/>
</dbReference>
<evidence type="ECO:0000313" key="2">
    <source>
        <dbReference type="Proteomes" id="UP001493487"/>
    </source>
</evidence>
<sequence length="101" mass="11575">MESILEALYRGQLHPDETIVPSHPEYRRLGRQIGAMTEKWRKELSDEMFRELEEYSDLCVSLNSLHVEAAFIHGFRLGANMIIEVMSKREELIPNAASGVS</sequence>
<evidence type="ECO:0000313" key="1">
    <source>
        <dbReference type="EMBL" id="MEQ4481081.1"/>
    </source>
</evidence>
<dbReference type="InterPro" id="IPR049215">
    <property type="entry name" value="DUF6809"/>
</dbReference>
<dbReference type="EMBL" id="JASKHM010000001">
    <property type="protein sequence ID" value="MEQ4481081.1"/>
    <property type="molecule type" value="Genomic_DNA"/>
</dbReference>
<proteinExistence type="predicted"/>
<reference evidence="1 2" key="1">
    <citation type="journal article" date="2023" name="Genome Announc.">
        <title>Pan-Genome Analyses of the Genus Cohnella and Proposal of the Novel Species Cohnella silvisoli sp. nov., Isolated from Forest Soil.</title>
        <authorList>
            <person name="Wang C."/>
            <person name="Mao L."/>
            <person name="Bao G."/>
            <person name="Zhu H."/>
        </authorList>
    </citation>
    <scope>NUCLEOTIDE SEQUENCE [LARGE SCALE GENOMIC DNA]</scope>
    <source>
        <strain evidence="1 2">NL03-T5-1</strain>
    </source>
</reference>
<dbReference type="Pfam" id="PF20648">
    <property type="entry name" value="DUF6809"/>
    <property type="match status" value="1"/>
</dbReference>
<accession>A0ABV1KLV9</accession>
<comment type="caution">
    <text evidence="1">The sequence shown here is derived from an EMBL/GenBank/DDBJ whole genome shotgun (WGS) entry which is preliminary data.</text>
</comment>
<dbReference type="Proteomes" id="UP001493487">
    <property type="component" value="Unassembled WGS sequence"/>
</dbReference>
<name>A0ABV1KLV9_9BACL</name>
<gene>
    <name evidence="1" type="ORF">QJS35_01595</name>
</gene>
<protein>
    <submittedName>
        <fullName evidence="1">Uncharacterized protein</fullName>
    </submittedName>
</protein>
<organism evidence="1 2">
    <name type="scientific">Cohnella silvisoli</name>
    <dbReference type="NCBI Taxonomy" id="2873699"/>
    <lineage>
        <taxon>Bacteria</taxon>
        <taxon>Bacillati</taxon>
        <taxon>Bacillota</taxon>
        <taxon>Bacilli</taxon>
        <taxon>Bacillales</taxon>
        <taxon>Paenibacillaceae</taxon>
        <taxon>Cohnella</taxon>
    </lineage>
</organism>